<keyword evidence="6" id="KW-0560">Oxidoreductase</keyword>
<accession>A0A2S7KSC4</accession>
<evidence type="ECO:0000313" key="8">
    <source>
        <dbReference type="EMBL" id="PQB05478.1"/>
    </source>
</evidence>
<comment type="similarity">
    <text evidence="2 6">Belongs to the dTDP-4-dehydrorhamnose reductase family.</text>
</comment>
<dbReference type="GO" id="GO:0008831">
    <property type="term" value="F:dTDP-4-dehydrorhamnose reductase activity"/>
    <property type="evidence" value="ECO:0007669"/>
    <property type="project" value="UniProtKB-EC"/>
</dbReference>
<sequence>MKKVLVTGSQGQLGHCIREIAADYPQLNFVFTDKDELDITDSTAVAQFLASKKFDYCINAAAYTLVEQAEEDEETAYLVNAKAAGILAGECDRSDCVLIHISTDYVFDGKKTLPYTEDDPTAPLSVYGASKLAGERLVQKNCRKHFIFRTSWLYSLYGHNFLLSISKWLAEGRSLNITTEQTGTPTNAHELSSKVLGLISGQNQAYGLYHLSNEGEATWYDFARQIAINTAGVDSSLIGSVDHYPTKARRPDYSVLSNERAKNALNMVMDPWEVSLQKLLER</sequence>
<dbReference type="OrthoDB" id="9803892at2"/>
<dbReference type="AlphaFoldDB" id="A0A2S7KSC4"/>
<dbReference type="GO" id="GO:0005829">
    <property type="term" value="C:cytosol"/>
    <property type="evidence" value="ECO:0007669"/>
    <property type="project" value="TreeGrafter"/>
</dbReference>
<dbReference type="EC" id="1.1.1.133" evidence="3 6"/>
<dbReference type="InterPro" id="IPR036291">
    <property type="entry name" value="NAD(P)-bd_dom_sf"/>
</dbReference>
<evidence type="ECO:0000256" key="2">
    <source>
        <dbReference type="ARBA" id="ARBA00010944"/>
    </source>
</evidence>
<dbReference type="SUPFAM" id="SSF51735">
    <property type="entry name" value="NAD(P)-binding Rossmann-fold domains"/>
    <property type="match status" value="1"/>
</dbReference>
<dbReference type="NCBIfam" id="TIGR01214">
    <property type="entry name" value="rmlD"/>
    <property type="match status" value="1"/>
</dbReference>
<dbReference type="PANTHER" id="PTHR10491">
    <property type="entry name" value="DTDP-4-DEHYDRORHAMNOSE REDUCTASE"/>
    <property type="match status" value="1"/>
</dbReference>
<comment type="caution">
    <text evidence="8">The sequence shown here is derived from an EMBL/GenBank/DDBJ whole genome shotgun (WGS) entry which is preliminary data.</text>
</comment>
<comment type="function">
    <text evidence="6">Catalyzes the reduction of dTDP-6-deoxy-L-lyxo-4-hexulose to yield dTDP-L-rhamnose.</text>
</comment>
<feature type="domain" description="RmlD-like substrate binding" evidence="7">
    <location>
        <begin position="3"/>
        <end position="281"/>
    </location>
</feature>
<reference evidence="8 9" key="1">
    <citation type="submission" date="2016-11" db="EMBL/GenBank/DDBJ databases">
        <title>Trade-off between light-utilization and light-protection in marine flavobacteria.</title>
        <authorList>
            <person name="Kumagai Y."/>
        </authorList>
    </citation>
    <scope>NUCLEOTIDE SEQUENCE [LARGE SCALE GENOMIC DNA]</scope>
    <source>
        <strain evidence="8 9">NBRC 107741</strain>
    </source>
</reference>
<dbReference type="EMBL" id="MQUB01000001">
    <property type="protein sequence ID" value="PQB05478.1"/>
    <property type="molecule type" value="Genomic_DNA"/>
</dbReference>
<proteinExistence type="inferred from homology"/>
<dbReference type="Pfam" id="PF04321">
    <property type="entry name" value="RmlD_sub_bind"/>
    <property type="match status" value="1"/>
</dbReference>
<dbReference type="PANTHER" id="PTHR10491:SF4">
    <property type="entry name" value="METHIONINE ADENOSYLTRANSFERASE 2 SUBUNIT BETA"/>
    <property type="match status" value="1"/>
</dbReference>
<organism evidence="8 9">
    <name type="scientific">Aureitalea marina</name>
    <dbReference type="NCBI Taxonomy" id="930804"/>
    <lineage>
        <taxon>Bacteria</taxon>
        <taxon>Pseudomonadati</taxon>
        <taxon>Bacteroidota</taxon>
        <taxon>Flavobacteriia</taxon>
        <taxon>Flavobacteriales</taxon>
        <taxon>Flavobacteriaceae</taxon>
        <taxon>Aureitalea</taxon>
    </lineage>
</organism>
<dbReference type="RefSeq" id="WP_104813421.1">
    <property type="nucleotide sequence ID" value="NZ_MQUB01000001.1"/>
</dbReference>
<evidence type="ECO:0000256" key="5">
    <source>
        <dbReference type="ARBA" id="ARBA00048200"/>
    </source>
</evidence>
<dbReference type="Gene3D" id="3.90.25.10">
    <property type="entry name" value="UDP-galactose 4-epimerase, domain 1"/>
    <property type="match status" value="1"/>
</dbReference>
<dbReference type="InterPro" id="IPR029903">
    <property type="entry name" value="RmlD-like-bd"/>
</dbReference>
<evidence type="ECO:0000256" key="3">
    <source>
        <dbReference type="ARBA" id="ARBA00012929"/>
    </source>
</evidence>
<protein>
    <recommendedName>
        <fullName evidence="4 6">dTDP-4-dehydrorhamnose reductase</fullName>
        <ecNumber evidence="3 6">1.1.1.133</ecNumber>
    </recommendedName>
</protein>
<dbReference type="Gene3D" id="3.40.50.720">
    <property type="entry name" value="NAD(P)-binding Rossmann-like Domain"/>
    <property type="match status" value="1"/>
</dbReference>
<evidence type="ECO:0000313" key="9">
    <source>
        <dbReference type="Proteomes" id="UP000239800"/>
    </source>
</evidence>
<dbReference type="UniPathway" id="UPA00124"/>
<dbReference type="CDD" id="cd05254">
    <property type="entry name" value="dTDP_HR_like_SDR_e"/>
    <property type="match status" value="1"/>
</dbReference>
<evidence type="ECO:0000256" key="1">
    <source>
        <dbReference type="ARBA" id="ARBA00004781"/>
    </source>
</evidence>
<gene>
    <name evidence="8" type="ORF">BST85_11690</name>
</gene>
<evidence type="ECO:0000259" key="7">
    <source>
        <dbReference type="Pfam" id="PF04321"/>
    </source>
</evidence>
<keyword evidence="6" id="KW-0521">NADP</keyword>
<name>A0A2S7KSC4_9FLAO</name>
<comment type="pathway">
    <text evidence="1 6">Carbohydrate biosynthesis; dTDP-L-rhamnose biosynthesis.</text>
</comment>
<evidence type="ECO:0000256" key="4">
    <source>
        <dbReference type="ARBA" id="ARBA00017099"/>
    </source>
</evidence>
<evidence type="ECO:0000256" key="6">
    <source>
        <dbReference type="RuleBase" id="RU364082"/>
    </source>
</evidence>
<keyword evidence="9" id="KW-1185">Reference proteome</keyword>
<dbReference type="InterPro" id="IPR005913">
    <property type="entry name" value="dTDP_dehydrorham_reduct"/>
</dbReference>
<comment type="catalytic activity">
    <reaction evidence="5">
        <text>dTDP-beta-L-rhamnose + NADP(+) = dTDP-4-dehydro-beta-L-rhamnose + NADPH + H(+)</text>
        <dbReference type="Rhea" id="RHEA:21796"/>
        <dbReference type="ChEBI" id="CHEBI:15378"/>
        <dbReference type="ChEBI" id="CHEBI:57510"/>
        <dbReference type="ChEBI" id="CHEBI:57783"/>
        <dbReference type="ChEBI" id="CHEBI:58349"/>
        <dbReference type="ChEBI" id="CHEBI:62830"/>
        <dbReference type="EC" id="1.1.1.133"/>
    </reaction>
</comment>
<dbReference type="Proteomes" id="UP000239800">
    <property type="component" value="Unassembled WGS sequence"/>
</dbReference>
<dbReference type="GO" id="GO:0019305">
    <property type="term" value="P:dTDP-rhamnose biosynthetic process"/>
    <property type="evidence" value="ECO:0007669"/>
    <property type="project" value="UniProtKB-UniPathway"/>
</dbReference>